<reference evidence="2 3" key="1">
    <citation type="submission" date="2018-02" db="EMBL/GenBank/DDBJ databases">
        <title>Draft genome of wild Prunus yedoensis var. nudiflora.</title>
        <authorList>
            <person name="Baek S."/>
            <person name="Kim J.-H."/>
            <person name="Choi K."/>
            <person name="Kim G.-B."/>
            <person name="Cho A."/>
            <person name="Jang H."/>
            <person name="Shin C.-H."/>
            <person name="Yu H.-J."/>
            <person name="Mun J.-H."/>
        </authorList>
    </citation>
    <scope>NUCLEOTIDE SEQUENCE [LARGE SCALE GENOMIC DNA]</scope>
    <source>
        <strain evidence="3">cv. Jeju island</strain>
        <tissue evidence="2">Leaf</tissue>
    </source>
</reference>
<evidence type="ECO:0000313" key="3">
    <source>
        <dbReference type="Proteomes" id="UP000250321"/>
    </source>
</evidence>
<dbReference type="EMBL" id="PJQY01003136">
    <property type="protein sequence ID" value="PQM39890.1"/>
    <property type="molecule type" value="Genomic_DNA"/>
</dbReference>
<comment type="caution">
    <text evidence="2">The sequence shown here is derived from an EMBL/GenBank/DDBJ whole genome shotgun (WGS) entry which is preliminary data.</text>
</comment>
<keyword evidence="3" id="KW-1185">Reference proteome</keyword>
<evidence type="ECO:0000313" key="2">
    <source>
        <dbReference type="EMBL" id="PQM39890.1"/>
    </source>
</evidence>
<name>A0A314UQV4_PRUYE</name>
<dbReference type="AlphaFoldDB" id="A0A314UQV4"/>
<proteinExistence type="predicted"/>
<evidence type="ECO:0000256" key="1">
    <source>
        <dbReference type="SAM" id="MobiDB-lite"/>
    </source>
</evidence>
<protein>
    <submittedName>
        <fullName evidence="2">Uncharacterized protein</fullName>
    </submittedName>
</protein>
<dbReference type="Proteomes" id="UP000250321">
    <property type="component" value="Unassembled WGS sequence"/>
</dbReference>
<organism evidence="2 3">
    <name type="scientific">Prunus yedoensis var. nudiflora</name>
    <dbReference type="NCBI Taxonomy" id="2094558"/>
    <lineage>
        <taxon>Eukaryota</taxon>
        <taxon>Viridiplantae</taxon>
        <taxon>Streptophyta</taxon>
        <taxon>Embryophyta</taxon>
        <taxon>Tracheophyta</taxon>
        <taxon>Spermatophyta</taxon>
        <taxon>Magnoliopsida</taxon>
        <taxon>eudicotyledons</taxon>
        <taxon>Gunneridae</taxon>
        <taxon>Pentapetalae</taxon>
        <taxon>rosids</taxon>
        <taxon>fabids</taxon>
        <taxon>Rosales</taxon>
        <taxon>Rosaceae</taxon>
        <taxon>Amygdaloideae</taxon>
        <taxon>Amygdaleae</taxon>
        <taxon>Prunus</taxon>
    </lineage>
</organism>
<gene>
    <name evidence="2" type="ORF">Pyn_14336</name>
</gene>
<feature type="region of interest" description="Disordered" evidence="1">
    <location>
        <begin position="1"/>
        <end position="24"/>
    </location>
</feature>
<sequence>MVNHKEAERKEQLGGERCRSAREKTKAGIHEAILRCSEEEWGSDRTHDEATSEKDVDVDKIRDDALVVCNQGKDCSTSIEASKVQFASSGASPISKELIKTDMREELGVLSEMGSGTEEESSLPTTRILLQWFN</sequence>
<accession>A0A314UQV4</accession>